<dbReference type="EMBL" id="UHFX01000003">
    <property type="protein sequence ID" value="SUO04674.1"/>
    <property type="molecule type" value="Genomic_DNA"/>
</dbReference>
<sequence>MKQTNVIQDSSGILGIFGSENAANSAYYGLHAMQHRGQDGVGIAVSNGETVSCIKGLGLLSETISSASLQDLKGSIAIGQVRMATTGDSQLENVQPIMVRAHQGHFAIVTSGMITNAITLRNQLEEEGLIFQGTSDAELIAHLIQIHPGKFVDKIRGVVQMIEGAYNFMIATRDSLYVMRDPYGIHPLSMGKSEQGSIFSSETCSFGILGAHFEREVNPGELLCLCPDKVESIQLVPAHKQTTCAMEYVYFSRPDSIVNTQTVHEVRTRCGEALARQEDVQADMVIGVPDTATSAAVAFARISGMPYEIGLMKNRYIGSTFIRPTKQQRQEGMRVRLNAISSVLKGKRVILVDDSIVKGSTAKRLSVLLKEAGAKEVHLRIASPKISYPCLYGTERTRQEELAAYNYTEEEMCALFQVESIRFLSLEDFKKCIPDTSCLACFNGNYSAKLCDYIKEIKE</sequence>
<dbReference type="GO" id="GO:0004044">
    <property type="term" value="F:amidophosphoribosyltransferase activity"/>
    <property type="evidence" value="ECO:0007669"/>
    <property type="project" value="UniProtKB-UniRule"/>
</dbReference>
<dbReference type="EC" id="2.4.2.14" evidence="7"/>
<dbReference type="Pfam" id="PF13537">
    <property type="entry name" value="GATase_7"/>
    <property type="match status" value="1"/>
</dbReference>
<dbReference type="AlphaFoldDB" id="A0A380LLA9"/>
<dbReference type="GO" id="GO:0000287">
    <property type="term" value="F:magnesium ion binding"/>
    <property type="evidence" value="ECO:0007669"/>
    <property type="project" value="UniProtKB-UniRule"/>
</dbReference>
<comment type="caution">
    <text evidence="7">Lacks conserved residue(s) required for the propagation of feature annotation.</text>
</comment>
<dbReference type="GeneID" id="77462545"/>
<comment type="similarity">
    <text evidence="2 7 8">In the C-terminal section; belongs to the purine/pyrimidine phosphoribosyltransferase family.</text>
</comment>
<keyword evidence="6 7" id="KW-0315">Glutamine amidotransferase</keyword>
<evidence type="ECO:0000256" key="5">
    <source>
        <dbReference type="ARBA" id="ARBA00022755"/>
    </source>
</evidence>
<accession>A0A380LLA9</accession>
<dbReference type="Gene3D" id="3.40.50.2020">
    <property type="match status" value="1"/>
</dbReference>
<feature type="binding site" evidence="7 9">
    <location>
        <position position="354"/>
    </location>
    <ligand>
        <name>Mg(2+)</name>
        <dbReference type="ChEBI" id="CHEBI:18420"/>
    </ligand>
</feature>
<keyword evidence="7 9" id="KW-0460">Magnesium</keyword>
<dbReference type="InterPro" id="IPR029057">
    <property type="entry name" value="PRTase-like"/>
</dbReference>
<dbReference type="PANTHER" id="PTHR11907">
    <property type="entry name" value="AMIDOPHOSPHORIBOSYLTRANSFERASE"/>
    <property type="match status" value="1"/>
</dbReference>
<feature type="binding site" evidence="7 10">
    <location>
        <position position="438"/>
    </location>
    <ligand>
        <name>[4Fe-4S] cluster</name>
        <dbReference type="ChEBI" id="CHEBI:49883"/>
    </ligand>
</feature>
<dbReference type="SUPFAM" id="SSF56235">
    <property type="entry name" value="N-terminal nucleophile aminohydrolases (Ntn hydrolases)"/>
    <property type="match status" value="1"/>
</dbReference>
<dbReference type="Proteomes" id="UP000255523">
    <property type="component" value="Unassembled WGS sequence"/>
</dbReference>
<evidence type="ECO:0000256" key="6">
    <source>
        <dbReference type="ARBA" id="ARBA00022962"/>
    </source>
</evidence>
<dbReference type="Gene3D" id="3.60.20.10">
    <property type="entry name" value="Glutamine Phosphoribosylpyrophosphate, subunit 1, domain 1"/>
    <property type="match status" value="1"/>
</dbReference>
<dbReference type="InterPro" id="IPR005854">
    <property type="entry name" value="PurF"/>
</dbReference>
<dbReference type="InterPro" id="IPR029055">
    <property type="entry name" value="Ntn_hydrolases_N"/>
</dbReference>
<dbReference type="InterPro" id="IPR017932">
    <property type="entry name" value="GATase_2_dom"/>
</dbReference>
<dbReference type="PIRSF" id="PIRSF000485">
    <property type="entry name" value="Amd_phspho_trans"/>
    <property type="match status" value="1"/>
</dbReference>
<evidence type="ECO:0000259" key="11">
    <source>
        <dbReference type="PROSITE" id="PS51278"/>
    </source>
</evidence>
<evidence type="ECO:0000256" key="10">
    <source>
        <dbReference type="PIRSR" id="PIRSR000485-3"/>
    </source>
</evidence>
<dbReference type="Pfam" id="PF00156">
    <property type="entry name" value="Pribosyltran"/>
    <property type="match status" value="1"/>
</dbReference>
<evidence type="ECO:0000256" key="4">
    <source>
        <dbReference type="ARBA" id="ARBA00022679"/>
    </source>
</evidence>
<name>A0A380LLA9_9FIRM</name>
<feature type="binding site" evidence="7 10">
    <location>
        <position position="244"/>
    </location>
    <ligand>
        <name>[4Fe-4S] cluster</name>
        <dbReference type="ChEBI" id="CHEBI:49883"/>
    </ligand>
</feature>
<feature type="binding site" evidence="7 10">
    <location>
        <position position="441"/>
    </location>
    <ligand>
        <name>[4Fe-4S] cluster</name>
        <dbReference type="ChEBI" id="CHEBI:49883"/>
    </ligand>
</feature>
<proteinExistence type="inferred from homology"/>
<dbReference type="RefSeq" id="WP_022790192.1">
    <property type="nucleotide sequence ID" value="NZ_UHFX01000003.1"/>
</dbReference>
<feature type="binding site" evidence="7 9">
    <location>
        <position position="353"/>
    </location>
    <ligand>
        <name>Mg(2+)</name>
        <dbReference type="ChEBI" id="CHEBI:18420"/>
    </ligand>
</feature>
<protein>
    <recommendedName>
        <fullName evidence="7">Amidophosphoribosyltransferase</fullName>
        <shortName evidence="7">ATase</shortName>
        <ecNumber evidence="7">2.4.2.14</ecNumber>
    </recommendedName>
    <alternativeName>
        <fullName evidence="7">Glutamine phosphoribosylpyrophosphate amidotransferase</fullName>
        <shortName evidence="7">GPATase</shortName>
    </alternativeName>
</protein>
<dbReference type="OrthoDB" id="9801213at2"/>
<evidence type="ECO:0000256" key="9">
    <source>
        <dbReference type="PIRSR" id="PIRSR000485-2"/>
    </source>
</evidence>
<keyword evidence="5 7" id="KW-0658">Purine biosynthesis</keyword>
<dbReference type="SUPFAM" id="SSF53271">
    <property type="entry name" value="PRTase-like"/>
    <property type="match status" value="1"/>
</dbReference>
<evidence type="ECO:0000313" key="13">
    <source>
        <dbReference type="Proteomes" id="UP000255523"/>
    </source>
</evidence>
<reference evidence="12 13" key="1">
    <citation type="submission" date="2018-06" db="EMBL/GenBank/DDBJ databases">
        <authorList>
            <consortium name="Pathogen Informatics"/>
            <person name="Doyle S."/>
        </authorList>
    </citation>
    <scope>NUCLEOTIDE SEQUENCE [LARGE SCALE GENOMIC DNA]</scope>
    <source>
        <strain evidence="12 13">NCTC11087</strain>
    </source>
</reference>
<feature type="binding site" evidence="7 10">
    <location>
        <position position="390"/>
    </location>
    <ligand>
        <name>[4Fe-4S] cluster</name>
        <dbReference type="ChEBI" id="CHEBI:49883"/>
    </ligand>
</feature>
<evidence type="ECO:0000256" key="8">
    <source>
        <dbReference type="PIRNR" id="PIRNR000485"/>
    </source>
</evidence>
<dbReference type="GO" id="GO:0006189">
    <property type="term" value="P:'de novo' IMP biosynthetic process"/>
    <property type="evidence" value="ECO:0007669"/>
    <property type="project" value="UniProtKB-UniRule"/>
</dbReference>
<keyword evidence="7" id="KW-0004">4Fe-4S</keyword>
<comment type="pathway">
    <text evidence="1 7 8">Purine metabolism; IMP biosynthesis via de novo pathway; N(1)-(5-phospho-D-ribosyl)glycinamide from 5-phospho-alpha-D-ribose 1-diphosphate: step 1/2.</text>
</comment>
<keyword evidence="13" id="KW-1185">Reference proteome</keyword>
<gene>
    <name evidence="12" type="primary">purF_4</name>
    <name evidence="7" type="synonym">purF</name>
    <name evidence="12" type="ORF">NCTC11087_01599</name>
</gene>
<evidence type="ECO:0000256" key="3">
    <source>
        <dbReference type="ARBA" id="ARBA00022676"/>
    </source>
</evidence>
<dbReference type="HAMAP" id="MF_01931">
    <property type="entry name" value="PurF"/>
    <property type="match status" value="1"/>
</dbReference>
<keyword evidence="7 10" id="KW-0411">Iron-sulfur</keyword>
<keyword evidence="4 7" id="KW-0808">Transferase</keyword>
<evidence type="ECO:0000256" key="7">
    <source>
        <dbReference type="HAMAP-Rule" id="MF_01931"/>
    </source>
</evidence>
<comment type="function">
    <text evidence="7">Catalyzes the formation of phosphoribosylamine from phosphoribosylpyrophosphate (PRPP) and glutamine.</text>
</comment>
<evidence type="ECO:0000313" key="12">
    <source>
        <dbReference type="EMBL" id="SUO04674.1"/>
    </source>
</evidence>
<keyword evidence="7 10" id="KW-0408">Iron</keyword>
<comment type="cofactor">
    <cofactor evidence="7 9">
        <name>Mg(2+)</name>
        <dbReference type="ChEBI" id="CHEBI:18420"/>
    </cofactor>
    <text evidence="7 9">Binds 1 Mg(2+) ion per subunit.</text>
</comment>
<comment type="cofactor">
    <cofactor evidence="7 10">
        <name>[4Fe-4S] cluster</name>
        <dbReference type="ChEBI" id="CHEBI:49883"/>
    </cofactor>
    <text evidence="7 10">Binds 1 [4Fe-4S] cluster per subunit.</text>
</comment>
<dbReference type="GO" id="GO:0009113">
    <property type="term" value="P:purine nucleobase biosynthetic process"/>
    <property type="evidence" value="ECO:0007669"/>
    <property type="project" value="UniProtKB-UniRule"/>
</dbReference>
<dbReference type="PROSITE" id="PS51278">
    <property type="entry name" value="GATASE_TYPE_2"/>
    <property type="match status" value="1"/>
</dbReference>
<keyword evidence="3 7" id="KW-0328">Glycosyltransferase</keyword>
<dbReference type="UniPathway" id="UPA00074">
    <property type="reaction ID" value="UER00124"/>
</dbReference>
<dbReference type="CDD" id="cd06223">
    <property type="entry name" value="PRTases_typeI"/>
    <property type="match status" value="1"/>
</dbReference>
<organism evidence="12 13">
    <name type="scientific">Faecalicoccus pleomorphus</name>
    <dbReference type="NCBI Taxonomy" id="1323"/>
    <lineage>
        <taxon>Bacteria</taxon>
        <taxon>Bacillati</taxon>
        <taxon>Bacillota</taxon>
        <taxon>Erysipelotrichia</taxon>
        <taxon>Erysipelotrichales</taxon>
        <taxon>Erysipelotrichaceae</taxon>
        <taxon>Faecalicoccus</taxon>
    </lineage>
</organism>
<evidence type="ECO:0000256" key="2">
    <source>
        <dbReference type="ARBA" id="ARBA00010138"/>
    </source>
</evidence>
<feature type="domain" description="Glutamine amidotransferase type-2" evidence="11">
    <location>
        <begin position="11"/>
        <end position="228"/>
    </location>
</feature>
<dbReference type="InterPro" id="IPR000836">
    <property type="entry name" value="PRTase_dom"/>
</dbReference>
<comment type="catalytic activity">
    <reaction evidence="7 8">
        <text>5-phospho-beta-D-ribosylamine + L-glutamate + diphosphate = 5-phospho-alpha-D-ribose 1-diphosphate + L-glutamine + H2O</text>
        <dbReference type="Rhea" id="RHEA:14905"/>
        <dbReference type="ChEBI" id="CHEBI:15377"/>
        <dbReference type="ChEBI" id="CHEBI:29985"/>
        <dbReference type="ChEBI" id="CHEBI:33019"/>
        <dbReference type="ChEBI" id="CHEBI:58017"/>
        <dbReference type="ChEBI" id="CHEBI:58359"/>
        <dbReference type="ChEBI" id="CHEBI:58681"/>
        <dbReference type="EC" id="2.4.2.14"/>
    </reaction>
</comment>
<keyword evidence="7 9" id="KW-0479">Metal-binding</keyword>
<dbReference type="GO" id="GO:0051539">
    <property type="term" value="F:4 iron, 4 sulfur cluster binding"/>
    <property type="evidence" value="ECO:0007669"/>
    <property type="project" value="UniProtKB-KW"/>
</dbReference>
<evidence type="ECO:0000256" key="1">
    <source>
        <dbReference type="ARBA" id="ARBA00005209"/>
    </source>
</evidence>
<feature type="binding site" evidence="7 9">
    <location>
        <position position="291"/>
    </location>
    <ligand>
        <name>Mg(2+)</name>
        <dbReference type="ChEBI" id="CHEBI:18420"/>
    </ligand>
</feature>
<dbReference type="NCBIfam" id="TIGR01134">
    <property type="entry name" value="purF"/>
    <property type="match status" value="1"/>
</dbReference>